<keyword evidence="5" id="KW-0288">FMN</keyword>
<keyword evidence="3" id="KW-0216">Detoxification</keyword>
<accession>A0A1X9LQC7</accession>
<dbReference type="InterPro" id="IPR013785">
    <property type="entry name" value="Aldolase_TIM"/>
</dbReference>
<dbReference type="GO" id="GO:0018580">
    <property type="term" value="F:nitronate monooxygenase activity"/>
    <property type="evidence" value="ECO:0007669"/>
    <property type="project" value="InterPro"/>
</dbReference>
<keyword evidence="6" id="KW-0560">Oxidoreductase</keyword>
<proteinExistence type="inferred from homology"/>
<evidence type="ECO:0000256" key="2">
    <source>
        <dbReference type="ARBA" id="ARBA00009881"/>
    </source>
</evidence>
<evidence type="ECO:0000256" key="7">
    <source>
        <dbReference type="ARBA" id="ARBA00023033"/>
    </source>
</evidence>
<evidence type="ECO:0000256" key="5">
    <source>
        <dbReference type="ARBA" id="ARBA00022643"/>
    </source>
</evidence>
<protein>
    <recommendedName>
        <fullName evidence="8">Propionate 3-nitronate monooxygenase</fullName>
    </recommendedName>
</protein>
<comment type="catalytic activity">
    <reaction evidence="9">
        <text>3 propionate 3-nitronate + 3 O2 + H2O = 3 3-oxopropanoate + 2 nitrate + nitrite + H2O2 + 3 H(+)</text>
        <dbReference type="Rhea" id="RHEA:57332"/>
        <dbReference type="ChEBI" id="CHEBI:15377"/>
        <dbReference type="ChEBI" id="CHEBI:15378"/>
        <dbReference type="ChEBI" id="CHEBI:15379"/>
        <dbReference type="ChEBI" id="CHEBI:16240"/>
        <dbReference type="ChEBI" id="CHEBI:16301"/>
        <dbReference type="ChEBI" id="CHEBI:17632"/>
        <dbReference type="ChEBI" id="CHEBI:33190"/>
        <dbReference type="ChEBI" id="CHEBI:136067"/>
    </reaction>
</comment>
<evidence type="ECO:0000256" key="4">
    <source>
        <dbReference type="ARBA" id="ARBA00022630"/>
    </source>
</evidence>
<evidence type="ECO:0000313" key="11">
    <source>
        <dbReference type="Proteomes" id="UP000192775"/>
    </source>
</evidence>
<evidence type="ECO:0000256" key="9">
    <source>
        <dbReference type="ARBA" id="ARBA00049401"/>
    </source>
</evidence>
<gene>
    <name evidence="10" type="ORF">B5808_14410</name>
</gene>
<dbReference type="PANTHER" id="PTHR42747:SF3">
    <property type="entry name" value="NITRONATE MONOOXYGENASE-RELATED"/>
    <property type="match status" value="1"/>
</dbReference>
<keyword evidence="7" id="KW-0503">Monooxygenase</keyword>
<evidence type="ECO:0000256" key="1">
    <source>
        <dbReference type="ARBA" id="ARBA00001917"/>
    </source>
</evidence>
<keyword evidence="11" id="KW-1185">Reference proteome</keyword>
<comment type="cofactor">
    <cofactor evidence="1">
        <name>FMN</name>
        <dbReference type="ChEBI" id="CHEBI:58210"/>
    </cofactor>
</comment>
<dbReference type="Proteomes" id="UP000192775">
    <property type="component" value="Chromosome"/>
</dbReference>
<keyword evidence="4" id="KW-0285">Flavoprotein</keyword>
<dbReference type="SUPFAM" id="SSF51412">
    <property type="entry name" value="Inosine monophosphate dehydrogenase (IMPDH)"/>
    <property type="match status" value="1"/>
</dbReference>
<dbReference type="STRING" id="1619308.B5808_14410"/>
<dbReference type="GO" id="GO:0051213">
    <property type="term" value="F:dioxygenase activity"/>
    <property type="evidence" value="ECO:0007669"/>
    <property type="project" value="UniProtKB-KW"/>
</dbReference>
<comment type="similarity">
    <text evidence="2">Belongs to the nitronate monooxygenase family. NMO class I subfamily.</text>
</comment>
<evidence type="ECO:0000256" key="8">
    <source>
        <dbReference type="ARBA" id="ARBA00031155"/>
    </source>
</evidence>
<dbReference type="AlphaFoldDB" id="A0A1X9LQC7"/>
<dbReference type="Gene3D" id="3.20.20.70">
    <property type="entry name" value="Aldolase class I"/>
    <property type="match status" value="1"/>
</dbReference>
<evidence type="ECO:0000256" key="6">
    <source>
        <dbReference type="ARBA" id="ARBA00023002"/>
    </source>
</evidence>
<dbReference type="EMBL" id="CP020715">
    <property type="protein sequence ID" value="ARJ07414.1"/>
    <property type="molecule type" value="Genomic_DNA"/>
</dbReference>
<evidence type="ECO:0000256" key="3">
    <source>
        <dbReference type="ARBA" id="ARBA00022575"/>
    </source>
</evidence>
<dbReference type="PANTHER" id="PTHR42747">
    <property type="entry name" value="NITRONATE MONOOXYGENASE-RELATED"/>
    <property type="match status" value="1"/>
</dbReference>
<dbReference type="Pfam" id="PF03060">
    <property type="entry name" value="NMO"/>
    <property type="match status" value="1"/>
</dbReference>
<name>A0A1X9LQC7_9MICO</name>
<sequence length="322" mass="33088">MAGGVSTPALAAAVSAAGGLGFLAAGYLTADQVREQIVQTRMLTDAPFGVNVFVPGQSIADPEQVAEYALSLTAEAERLGVSVGEPHPDHDDWHAKIALLEETSPSVASFTFGVPSPAVVARLQEAGVAVGVTVTSLTELVEAKASKPDFVVAQGPLAGGHRGTFDPLALPSEQPLYALLAELSSNTRLPIVVAGGLASSEDVEGVLAAGAAAAQAGTAFLRSDEAGTPPAYRAALVSAEYPRTALTKAFTGRWARGLVNDFMRDHESDAPFGYPEVHQVTSPLRRAAAAAGDAQRMALWAGVHHDRALAAPAATILSTLVP</sequence>
<keyword evidence="10" id="KW-0223">Dioxygenase</keyword>
<dbReference type="InterPro" id="IPR004136">
    <property type="entry name" value="NMO"/>
</dbReference>
<organism evidence="10 11">
    <name type="scientific">Cnuibacter physcomitrellae</name>
    <dbReference type="NCBI Taxonomy" id="1619308"/>
    <lineage>
        <taxon>Bacteria</taxon>
        <taxon>Bacillati</taxon>
        <taxon>Actinomycetota</taxon>
        <taxon>Actinomycetes</taxon>
        <taxon>Micrococcales</taxon>
        <taxon>Microbacteriaceae</taxon>
        <taxon>Cnuibacter</taxon>
    </lineage>
</organism>
<dbReference type="CDD" id="cd04730">
    <property type="entry name" value="NPD_like"/>
    <property type="match status" value="1"/>
</dbReference>
<evidence type="ECO:0000313" key="10">
    <source>
        <dbReference type="EMBL" id="ARJ07414.1"/>
    </source>
</evidence>
<dbReference type="KEGG" id="cphy:B5808_14410"/>
<reference evidence="10 11" key="1">
    <citation type="submission" date="2017-04" db="EMBL/GenBank/DDBJ databases">
        <authorList>
            <person name="Afonso C.L."/>
            <person name="Miller P.J."/>
            <person name="Scott M.A."/>
            <person name="Spackman E."/>
            <person name="Goraichik I."/>
            <person name="Dimitrov K.M."/>
            <person name="Suarez D.L."/>
            <person name="Swayne D.E."/>
        </authorList>
    </citation>
    <scope>NUCLEOTIDE SEQUENCE [LARGE SCALE GENOMIC DNA]</scope>
    <source>
        <strain evidence="11">XA(T)</strain>
    </source>
</reference>
<dbReference type="GO" id="GO:0009636">
    <property type="term" value="P:response to toxic substance"/>
    <property type="evidence" value="ECO:0007669"/>
    <property type="project" value="UniProtKB-KW"/>
</dbReference>